<dbReference type="InterPro" id="IPR032465">
    <property type="entry name" value="ACMSD"/>
</dbReference>
<dbReference type="Proteomes" id="UP000650511">
    <property type="component" value="Unassembled WGS sequence"/>
</dbReference>
<evidence type="ECO:0000313" key="3">
    <source>
        <dbReference type="EMBL" id="GGI07536.1"/>
    </source>
</evidence>
<feature type="domain" description="Amidohydrolase-related" evidence="2">
    <location>
        <begin position="9"/>
        <end position="334"/>
    </location>
</feature>
<dbReference type="Pfam" id="PF04909">
    <property type="entry name" value="Amidohydro_2"/>
    <property type="match status" value="1"/>
</dbReference>
<proteinExistence type="predicted"/>
<dbReference type="OrthoDB" id="8673173at2"/>
<organism evidence="3 4">
    <name type="scientific">Egicoccus halophilus</name>
    <dbReference type="NCBI Taxonomy" id="1670830"/>
    <lineage>
        <taxon>Bacteria</taxon>
        <taxon>Bacillati</taxon>
        <taxon>Actinomycetota</taxon>
        <taxon>Nitriliruptoria</taxon>
        <taxon>Egicoccales</taxon>
        <taxon>Egicoccaceae</taxon>
        <taxon>Egicoccus</taxon>
    </lineage>
</organism>
<dbReference type="PANTHER" id="PTHR21240">
    <property type="entry name" value="2-AMINO-3-CARBOXYLMUCONATE-6-SEMIALDEHYDE DECARBOXYLASE"/>
    <property type="match status" value="1"/>
</dbReference>
<protein>
    <submittedName>
        <fullName evidence="3">4-oxalomesaconate hydratase</fullName>
    </submittedName>
</protein>
<name>A0A8J3AF17_9ACTN</name>
<accession>A0A8J3AF17</accession>
<keyword evidence="1" id="KW-0456">Lyase</keyword>
<dbReference type="GO" id="GO:0019748">
    <property type="term" value="P:secondary metabolic process"/>
    <property type="evidence" value="ECO:0007669"/>
    <property type="project" value="TreeGrafter"/>
</dbReference>
<dbReference type="EMBL" id="BMHA01000009">
    <property type="protein sequence ID" value="GGI07536.1"/>
    <property type="molecule type" value="Genomic_DNA"/>
</dbReference>
<dbReference type="RefSeq" id="WP_130648057.1">
    <property type="nucleotide sequence ID" value="NZ_BMHA01000009.1"/>
</dbReference>
<keyword evidence="4" id="KW-1185">Reference proteome</keyword>
<dbReference type="Gene3D" id="3.20.20.140">
    <property type="entry name" value="Metal-dependent hydrolases"/>
    <property type="match status" value="1"/>
</dbReference>
<dbReference type="GO" id="GO:0016787">
    <property type="term" value="F:hydrolase activity"/>
    <property type="evidence" value="ECO:0007669"/>
    <property type="project" value="InterPro"/>
</dbReference>
<dbReference type="GO" id="GO:0016831">
    <property type="term" value="F:carboxy-lyase activity"/>
    <property type="evidence" value="ECO:0007669"/>
    <property type="project" value="InterPro"/>
</dbReference>
<comment type="caution">
    <text evidence="3">The sequence shown here is derived from an EMBL/GenBank/DDBJ whole genome shotgun (WGS) entry which is preliminary data.</text>
</comment>
<evidence type="ECO:0000256" key="1">
    <source>
        <dbReference type="ARBA" id="ARBA00023239"/>
    </source>
</evidence>
<sequence length="337" mass="37929">MYNGKKVFDVHGHVSAPMGGVGRFNMVLQATNMVINNPMGDPTLAGVFGLEDDDWDTSVGNHLKVMDERDIDVQIIGPRPYLMFGWMQPHLLPVWTRFVNDSIAKQVGMFPERFLGACQLPQSITEPDATHMLDELNRCVDDFGFVAAYVSPDPTGRRDGPGLAESYWDPLYKRCVELNVPIIIHGTNVHDPRFALVPHNYQLGFVAEQYWANQVLSHSDVFERFPDLKVVICHCGGSLDRWIPTDPHLAQKDLSDNLFYDTCAHDVHYLEAAIKQRTVKRMLFGTEAPGSGKAIRPETGRSADDLVPVISAYDFLSEEDKLDIFHNNPAKIFPQFT</sequence>
<dbReference type="GO" id="GO:0005737">
    <property type="term" value="C:cytoplasm"/>
    <property type="evidence" value="ECO:0007669"/>
    <property type="project" value="TreeGrafter"/>
</dbReference>
<gene>
    <name evidence="3" type="ORF">GCM10011354_24580</name>
</gene>
<dbReference type="AlphaFoldDB" id="A0A8J3AF17"/>
<dbReference type="InterPro" id="IPR032466">
    <property type="entry name" value="Metal_Hydrolase"/>
</dbReference>
<reference evidence="3" key="2">
    <citation type="submission" date="2020-09" db="EMBL/GenBank/DDBJ databases">
        <authorList>
            <person name="Sun Q."/>
            <person name="Zhou Y."/>
        </authorList>
    </citation>
    <scope>NUCLEOTIDE SEQUENCE</scope>
    <source>
        <strain evidence="3">CGMCC 1.14988</strain>
    </source>
</reference>
<evidence type="ECO:0000313" key="4">
    <source>
        <dbReference type="Proteomes" id="UP000650511"/>
    </source>
</evidence>
<reference evidence="3" key="1">
    <citation type="journal article" date="2014" name="Int. J. Syst. Evol. Microbiol.">
        <title>Complete genome sequence of Corynebacterium casei LMG S-19264T (=DSM 44701T), isolated from a smear-ripened cheese.</title>
        <authorList>
            <consortium name="US DOE Joint Genome Institute (JGI-PGF)"/>
            <person name="Walter F."/>
            <person name="Albersmeier A."/>
            <person name="Kalinowski J."/>
            <person name="Ruckert C."/>
        </authorList>
    </citation>
    <scope>NUCLEOTIDE SEQUENCE</scope>
    <source>
        <strain evidence="3">CGMCC 1.14988</strain>
    </source>
</reference>
<dbReference type="PANTHER" id="PTHR21240:SF28">
    <property type="entry name" value="ISO-OROTATE DECARBOXYLASE (EUROFUNG)"/>
    <property type="match status" value="1"/>
</dbReference>
<evidence type="ECO:0000259" key="2">
    <source>
        <dbReference type="Pfam" id="PF04909"/>
    </source>
</evidence>
<dbReference type="SUPFAM" id="SSF51556">
    <property type="entry name" value="Metallo-dependent hydrolases"/>
    <property type="match status" value="1"/>
</dbReference>
<dbReference type="InterPro" id="IPR006680">
    <property type="entry name" value="Amidohydro-rel"/>
</dbReference>